<keyword evidence="2" id="KW-0812">Transmembrane</keyword>
<dbReference type="InterPro" id="IPR000719">
    <property type="entry name" value="Prot_kinase_dom"/>
</dbReference>
<dbReference type="Pfam" id="PF21729">
    <property type="entry name" value="IRX15_IRX15L_GXM"/>
    <property type="match status" value="1"/>
</dbReference>
<dbReference type="Proteomes" id="UP001055439">
    <property type="component" value="Chromosome 8"/>
</dbReference>
<feature type="compositionally biased region" description="Polar residues" evidence="6">
    <location>
        <begin position="1135"/>
        <end position="1148"/>
    </location>
</feature>
<dbReference type="EMBL" id="CP097510">
    <property type="protein sequence ID" value="URE41691.1"/>
    <property type="molecule type" value="Genomic_DNA"/>
</dbReference>
<dbReference type="PANTHER" id="PTHR36071">
    <property type="entry name" value="DNA DOUBLE-STRAND BREAK REPAIR PROTEIN"/>
    <property type="match status" value="1"/>
</dbReference>
<evidence type="ECO:0000256" key="6">
    <source>
        <dbReference type="SAM" id="MobiDB-lite"/>
    </source>
</evidence>
<feature type="compositionally biased region" description="Basic and acidic residues" evidence="6">
    <location>
        <begin position="1101"/>
        <end position="1124"/>
    </location>
</feature>
<evidence type="ECO:0000313" key="9">
    <source>
        <dbReference type="Proteomes" id="UP001055439"/>
    </source>
</evidence>
<comment type="subcellular location">
    <subcellularLocation>
        <location evidence="1">Golgi apparatus membrane</location>
        <topology evidence="1">Single-pass membrane protein</topology>
    </subcellularLocation>
</comment>
<dbReference type="SUPFAM" id="SSF56112">
    <property type="entry name" value="Protein kinase-like (PK-like)"/>
    <property type="match status" value="1"/>
</dbReference>
<dbReference type="Gene3D" id="3.30.200.20">
    <property type="entry name" value="Phosphorylase Kinase, domain 1"/>
    <property type="match status" value="1"/>
</dbReference>
<keyword evidence="4" id="KW-0472">Membrane</keyword>
<keyword evidence="9" id="KW-1185">Reference proteome</keyword>
<dbReference type="GO" id="GO:0000139">
    <property type="term" value="C:Golgi membrane"/>
    <property type="evidence" value="ECO:0007669"/>
    <property type="project" value="UniProtKB-SubCell"/>
</dbReference>
<evidence type="ECO:0000256" key="3">
    <source>
        <dbReference type="ARBA" id="ARBA00022989"/>
    </source>
</evidence>
<keyword evidence="8" id="KW-0808">Transferase</keyword>
<dbReference type="OrthoDB" id="767974at2759"/>
<evidence type="ECO:0000313" key="8">
    <source>
        <dbReference type="EMBL" id="URE41691.1"/>
    </source>
</evidence>
<feature type="region of interest" description="Disordered" evidence="6">
    <location>
        <begin position="1177"/>
        <end position="1205"/>
    </location>
</feature>
<gene>
    <name evidence="8" type="ORF">MUK42_35499</name>
</gene>
<keyword evidence="8" id="KW-0418">Kinase</keyword>
<dbReference type="GO" id="GO:0045492">
    <property type="term" value="P:xylan biosynthetic process"/>
    <property type="evidence" value="ECO:0007669"/>
    <property type="project" value="InterPro"/>
</dbReference>
<feature type="domain" description="Protein kinase" evidence="7">
    <location>
        <begin position="890"/>
        <end position="1261"/>
    </location>
</feature>
<keyword evidence="5" id="KW-0067">ATP-binding</keyword>
<keyword evidence="5" id="KW-0547">Nucleotide-binding</keyword>
<feature type="region of interest" description="Disordered" evidence="6">
    <location>
        <begin position="1101"/>
        <end position="1148"/>
    </location>
</feature>
<name>A0A9E7L5W0_9LILI</name>
<evidence type="ECO:0000256" key="2">
    <source>
        <dbReference type="ARBA" id="ARBA00022692"/>
    </source>
</evidence>
<evidence type="ECO:0000256" key="1">
    <source>
        <dbReference type="ARBA" id="ARBA00004194"/>
    </source>
</evidence>
<keyword evidence="3" id="KW-1133">Transmembrane helix</keyword>
<reference evidence="8" key="1">
    <citation type="submission" date="2022-05" db="EMBL/GenBank/DDBJ databases">
        <title>The Musa troglodytarum L. genome provides insights into the mechanism of non-climacteric behaviour and enrichment of carotenoids.</title>
        <authorList>
            <person name="Wang J."/>
        </authorList>
    </citation>
    <scope>NUCLEOTIDE SEQUENCE</scope>
    <source>
        <tissue evidence="8">Leaf</tissue>
    </source>
</reference>
<dbReference type="Gene3D" id="1.10.510.10">
    <property type="entry name" value="Transferase(Phosphotransferase) domain 1"/>
    <property type="match status" value="1"/>
</dbReference>
<evidence type="ECO:0000256" key="4">
    <source>
        <dbReference type="ARBA" id="ARBA00023136"/>
    </source>
</evidence>
<feature type="binding site" evidence="5">
    <location>
        <position position="919"/>
    </location>
    <ligand>
        <name>ATP</name>
        <dbReference type="ChEBI" id="CHEBI:30616"/>
    </ligand>
</feature>
<accession>A0A9E7L5W0</accession>
<evidence type="ECO:0000259" key="7">
    <source>
        <dbReference type="PROSITE" id="PS50011"/>
    </source>
</evidence>
<protein>
    <submittedName>
        <fullName evidence="8">Kinase family</fullName>
    </submittedName>
</protein>
<proteinExistence type="predicted"/>
<dbReference type="PROSITE" id="PS00107">
    <property type="entry name" value="PROTEIN_KINASE_ATP"/>
    <property type="match status" value="1"/>
</dbReference>
<dbReference type="InterPro" id="IPR011009">
    <property type="entry name" value="Kinase-like_dom_sf"/>
</dbReference>
<dbReference type="FunFam" id="3.30.200.20:FF:000021">
    <property type="entry name" value="probable serine/threonine-protein kinase At1g54610"/>
    <property type="match status" value="1"/>
</dbReference>
<dbReference type="GO" id="GO:0005524">
    <property type="term" value="F:ATP binding"/>
    <property type="evidence" value="ECO:0007669"/>
    <property type="project" value="UniProtKB-UniRule"/>
</dbReference>
<dbReference type="PANTHER" id="PTHR36071:SF1">
    <property type="entry name" value="DNA DOUBLE-STRAND BREAK REPAIR PROTEIN"/>
    <property type="match status" value="1"/>
</dbReference>
<sequence>MHKLEHIFHSFVHCESILGTPCVDRTQQMERHITLDIGYVRRWVTQEEQTEEEGLTMDISFEDGKRLWSLMWNKEELITRKRRFLMGSLLASTSEGSQKKFKRPKFLSDLYLLESFVRNDEVTSKSVRITVERCFACCSCESHHVVQDYLQLFQTNDGENSCNNGLPLKQLTPSLHNTPTSSLCLSSVSNMLVELDKMSYQELAATSRKLRGVSLVPQFPPARCTGNRDLLIERVKKRFNKLLSKLKDGDALPEPLVKALSIIYLSYKHRSRHIDMLTSELYPFPRETVGLHNDIINALWLLPKVKHDELKALHTLLDPKIEVPVKCFRNALRKYLIEYLFECSETSITEEALKTIDFINRKMQSQTLVFSKETIEEEVEAVMIMSRQLKQIISRVFSGGSDDARQCFKGFGNDKNIDSFSIVGTDYFMRLGDNENGQMYSSCSNYEAEATGDSGPGISTSFTTSSDSFFLTGTANKISGNNTKMPEVEHDDDIEMEKLCIEESEKLTPERTSQNTGSMGVKSVQEICDETALVAYKLIGSMLDKLIKTEGLDADMSTRIYLNGGSLASADLQGAMDMLKTSKEQTRSRIFVQTVEELVPSLTERVSPSKLKGLNVNSLSVITLMILLYSIWCEAETTTYDLYGRNYSYIYDDTSDPMALVRCAPSTFKVANRFVHSTVIVNWTAQHPDHGSHWRARNQRRAHRFETKTTLFSPAIFPTVSCVVSTGILQSPNGNKKRRVRALVVLMGCICSKGISRDGETHRAKSLKRFLTLSKKGVVVAARIDVASNGNPMDATQDNAVTNSLPPLVAEREKTAAGGGLQRRVTLNAGANRDSSEAVGVPNEVEGSLEIVDVPNGFSGEHVAAGWPSWLTAVAAEAIDGWIPRKASSFEKLDKIGQGTYSNVYRARDLESGKIVALKKVRFVNMDPESVRFMAREIHILRRLDHPNVIKLEGIVTSRMSCNLYLVFEYMEHDLAGLAARPGPKFTEPQVEQLHKIFKLCGSPSDEYWKKSKLPHATIFKPQHQYRRCVAETFEDFPSVALTLLDSLLAVEPANRGTAASALKSAFFKTKPFACNPSSLPKYPPSKEYDAKLRDEEIRRQRAEATKKRSESARPGRQEIKTKPVPDVNVKQQKRQPQANPKTSSEKYNAQYDESRSGFSIDPPVGTAQNGFYHPGMHTGGFGSSFTKEENQEEPQVPGRPYSSMGAANDPRLQTQRSYMPLSGAAFFPGSAAARSTANSRYNRLDVAEPSDKHILDRPASTHKKDDRTASKGYGPRNKKIHYSGLLMPTGGNVEDMLKEHERQIQQQECTNPKGPSLVATLSPFASTMKARGPNTINPKLLLLGFLLAFLLLYLLASGYSSSPTPETTSVGASAATQAPACAKIPPSLGEAIIHYATSNITPQQTLREISVTARVLERKSPCNFLVFGLGHDSLMWSALNHGGRTVFLEEDKKWIESITQRFPTLEAYHVSYDTKVSQADELLESGKSTGCMALEDTKFSKCPLALTELPAVFYEVDWDLIMVDAPTGYIPEAPGRMGAIYTAGMAARGRRREGDTDVFVHDVDRAVEDKFSKTFLCQGYLKEEEGRIRHFTIPSHRANPEISLCPS</sequence>
<dbReference type="InterPro" id="IPR006514">
    <property type="entry name" value="IRX15/GXM/AGM"/>
</dbReference>
<dbReference type="InterPro" id="IPR017441">
    <property type="entry name" value="Protein_kinase_ATP_BS"/>
</dbReference>
<organism evidence="8 9">
    <name type="scientific">Musa troglodytarum</name>
    <name type="common">fe'i banana</name>
    <dbReference type="NCBI Taxonomy" id="320322"/>
    <lineage>
        <taxon>Eukaryota</taxon>
        <taxon>Viridiplantae</taxon>
        <taxon>Streptophyta</taxon>
        <taxon>Embryophyta</taxon>
        <taxon>Tracheophyta</taxon>
        <taxon>Spermatophyta</taxon>
        <taxon>Magnoliopsida</taxon>
        <taxon>Liliopsida</taxon>
        <taxon>Zingiberales</taxon>
        <taxon>Musaceae</taxon>
        <taxon>Musa</taxon>
    </lineage>
</organism>
<evidence type="ECO:0000256" key="5">
    <source>
        <dbReference type="PROSITE-ProRule" id="PRU10141"/>
    </source>
</evidence>
<dbReference type="Pfam" id="PF00069">
    <property type="entry name" value="Pkinase"/>
    <property type="match status" value="1"/>
</dbReference>
<dbReference type="PROSITE" id="PS50011">
    <property type="entry name" value="PROTEIN_KINASE_DOM"/>
    <property type="match status" value="1"/>
</dbReference>
<feature type="compositionally biased region" description="Basic and acidic residues" evidence="6">
    <location>
        <begin position="1247"/>
        <end position="1257"/>
    </location>
</feature>
<feature type="region of interest" description="Disordered" evidence="6">
    <location>
        <begin position="1247"/>
        <end position="1285"/>
    </location>
</feature>
<dbReference type="GO" id="GO:0004672">
    <property type="term" value="F:protein kinase activity"/>
    <property type="evidence" value="ECO:0007669"/>
    <property type="project" value="InterPro"/>
</dbReference>
<dbReference type="NCBIfam" id="TIGR01627">
    <property type="entry name" value="A_thal_3515"/>
    <property type="match status" value="1"/>
</dbReference>